<dbReference type="PATRIC" id="fig|1727163.4.peg.1962"/>
<keyword evidence="2" id="KW-1185">Reference proteome</keyword>
<dbReference type="KEGG" id="alm:AO498_09390"/>
<gene>
    <name evidence="1" type="ORF">AO498_09390</name>
</gene>
<accession>A0A142ENC7</accession>
<dbReference type="Proteomes" id="UP000073816">
    <property type="component" value="Chromosome"/>
</dbReference>
<evidence type="ECO:0000313" key="2">
    <source>
        <dbReference type="Proteomes" id="UP000073816"/>
    </source>
</evidence>
<dbReference type="AlphaFoldDB" id="A0A142ENC7"/>
<reference evidence="1 2" key="2">
    <citation type="journal article" date="2016" name="Genome Announc.">
        <title>Complete Genome Sequence of Algoriphagus sp. Strain M8-2, Isolated from a Brackish Lake.</title>
        <authorList>
            <person name="Muraguchi Y."/>
            <person name="Kushimoto K."/>
            <person name="Ohtsubo Y."/>
            <person name="Suzuki T."/>
            <person name="Dohra H."/>
            <person name="Kimbara K."/>
            <person name="Shintani M."/>
        </authorList>
    </citation>
    <scope>NUCLEOTIDE SEQUENCE [LARGE SCALE GENOMIC DNA]</scope>
    <source>
        <strain evidence="1 2">M8-2</strain>
    </source>
</reference>
<dbReference type="InterPro" id="IPR036691">
    <property type="entry name" value="Endo/exonu/phosph_ase_sf"/>
</dbReference>
<sequence length="347" mass="39855">MVHFSTVSLLKPFFMQLKTAVYNIAWMRDLFEKDGSPITTGKQEIRSKQLAEIIEALNPDFLGIVEGPDTLVNGSRTATRQLEFWVSHFLPSHSFKAIHGFPSAGQQELCAIYKPDKIQVLFTPETKTGKRFDEPFLMDTTNRMIKEQYQHYRPPLELSLLTPDGVFLSRLILAHTKSKGIFDKVDYARYEQLSVRDRLRLFGECMHIRERCDSYLSKDQEVIVMGDINDGFELDFYENKFSKSAVEILLGDLWKPEWILKTALPRPKLTANGYTPYSGKFKDRITGDQFNILIDHILISQKIKLIEGKVWNPYLEKSDAIIQSVKHNLIAASDHFPVGATLEFTLS</sequence>
<organism evidence="1 2">
    <name type="scientific">Algoriphagus sanaruensis</name>
    <dbReference type="NCBI Taxonomy" id="1727163"/>
    <lineage>
        <taxon>Bacteria</taxon>
        <taxon>Pseudomonadati</taxon>
        <taxon>Bacteroidota</taxon>
        <taxon>Cytophagia</taxon>
        <taxon>Cytophagales</taxon>
        <taxon>Cyclobacteriaceae</taxon>
        <taxon>Algoriphagus</taxon>
    </lineage>
</organism>
<evidence type="ECO:0000313" key="1">
    <source>
        <dbReference type="EMBL" id="AMQ56632.1"/>
    </source>
</evidence>
<dbReference type="STRING" id="1727163.AO498_09390"/>
<reference evidence="2" key="1">
    <citation type="submission" date="2015-09" db="EMBL/GenBank/DDBJ databases">
        <title>Complete sequence of Algoriphagus sp. M8-2.</title>
        <authorList>
            <person name="Shintani M."/>
        </authorList>
    </citation>
    <scope>NUCLEOTIDE SEQUENCE [LARGE SCALE GENOMIC DNA]</scope>
    <source>
        <strain evidence="2">M8-2</strain>
    </source>
</reference>
<dbReference type="Gene3D" id="3.60.10.10">
    <property type="entry name" value="Endonuclease/exonuclease/phosphatase"/>
    <property type="match status" value="1"/>
</dbReference>
<dbReference type="SUPFAM" id="SSF56219">
    <property type="entry name" value="DNase I-like"/>
    <property type="match status" value="1"/>
</dbReference>
<proteinExistence type="predicted"/>
<evidence type="ECO:0008006" key="3">
    <source>
        <dbReference type="Google" id="ProtNLM"/>
    </source>
</evidence>
<protein>
    <recommendedName>
        <fullName evidence="3">Endonuclease</fullName>
    </recommendedName>
</protein>
<dbReference type="EMBL" id="CP012836">
    <property type="protein sequence ID" value="AMQ56632.1"/>
    <property type="molecule type" value="Genomic_DNA"/>
</dbReference>
<name>A0A142ENC7_9BACT</name>